<evidence type="ECO:0000256" key="6">
    <source>
        <dbReference type="SAM" id="Phobius"/>
    </source>
</evidence>
<dbReference type="SUPFAM" id="SSF82866">
    <property type="entry name" value="Multidrug efflux transporter AcrB transmembrane domain"/>
    <property type="match status" value="2"/>
</dbReference>
<keyword evidence="5 6" id="KW-0472">Membrane</keyword>
<feature type="transmembrane region" description="Helical" evidence="6">
    <location>
        <begin position="355"/>
        <end position="377"/>
    </location>
</feature>
<proteinExistence type="predicted"/>
<evidence type="ECO:0000256" key="3">
    <source>
        <dbReference type="ARBA" id="ARBA00022692"/>
    </source>
</evidence>
<dbReference type="EMBL" id="JACCKD010000005">
    <property type="protein sequence ID" value="MBA0126769.1"/>
    <property type="molecule type" value="Genomic_DNA"/>
</dbReference>
<keyword evidence="9" id="KW-1185">Reference proteome</keyword>
<keyword evidence="4 6" id="KW-1133">Transmembrane helix</keyword>
<dbReference type="InterPro" id="IPR050545">
    <property type="entry name" value="Mycobact_MmpL"/>
</dbReference>
<dbReference type="PANTHER" id="PTHR33406:SF13">
    <property type="entry name" value="MEMBRANE PROTEIN YDFJ"/>
    <property type="match status" value="1"/>
</dbReference>
<feature type="transmembrane region" description="Helical" evidence="6">
    <location>
        <begin position="247"/>
        <end position="265"/>
    </location>
</feature>
<evidence type="ECO:0000256" key="1">
    <source>
        <dbReference type="ARBA" id="ARBA00004651"/>
    </source>
</evidence>
<feature type="transmembrane region" description="Helical" evidence="6">
    <location>
        <begin position="330"/>
        <end position="349"/>
    </location>
</feature>
<feature type="transmembrane region" description="Helical" evidence="6">
    <location>
        <begin position="301"/>
        <end position="321"/>
    </location>
</feature>
<comment type="subcellular location">
    <subcellularLocation>
        <location evidence="1">Cell membrane</location>
        <topology evidence="1">Multi-pass membrane protein</topology>
    </subcellularLocation>
</comment>
<dbReference type="AlphaFoldDB" id="A0A838ABY5"/>
<protein>
    <submittedName>
        <fullName evidence="8">MMPL family transporter</fullName>
    </submittedName>
</protein>
<dbReference type="GO" id="GO:0005886">
    <property type="term" value="C:plasma membrane"/>
    <property type="evidence" value="ECO:0007669"/>
    <property type="project" value="UniProtKB-SubCell"/>
</dbReference>
<accession>A0A838ABY5</accession>
<dbReference type="Gene3D" id="1.20.1640.10">
    <property type="entry name" value="Multidrug efflux transporter AcrB transmembrane domain"/>
    <property type="match status" value="2"/>
</dbReference>
<dbReference type="InterPro" id="IPR004869">
    <property type="entry name" value="MMPL_dom"/>
</dbReference>
<feature type="transmembrane region" description="Helical" evidence="6">
    <location>
        <begin position="588"/>
        <end position="606"/>
    </location>
</feature>
<feature type="domain" description="Membrane transport protein MMPL" evidence="7">
    <location>
        <begin position="176"/>
        <end position="312"/>
    </location>
</feature>
<feature type="transmembrane region" description="Helical" evidence="6">
    <location>
        <begin position="398"/>
        <end position="420"/>
    </location>
</feature>
<reference evidence="8 9" key="1">
    <citation type="submission" date="2020-07" db="EMBL/GenBank/DDBJ databases">
        <title>Genome of Haloechinothrix sp.</title>
        <authorList>
            <person name="Tang S.-K."/>
            <person name="Yang L."/>
            <person name="Zhu W.-Y."/>
        </authorList>
    </citation>
    <scope>NUCLEOTIDE SEQUENCE [LARGE SCALE GENOMIC DNA]</scope>
    <source>
        <strain evidence="8 9">YIM 98757</strain>
    </source>
</reference>
<keyword evidence="3 6" id="KW-0812">Transmembrane</keyword>
<evidence type="ECO:0000313" key="9">
    <source>
        <dbReference type="Proteomes" id="UP000582974"/>
    </source>
</evidence>
<evidence type="ECO:0000256" key="4">
    <source>
        <dbReference type="ARBA" id="ARBA00022989"/>
    </source>
</evidence>
<comment type="caution">
    <text evidence="8">The sequence shown here is derived from an EMBL/GenBank/DDBJ whole genome shotgun (WGS) entry which is preliminary data.</text>
</comment>
<sequence length="747" mass="78428">MIVILAGLTGGGLAQVRVDTGIGSFLPSGDRAYEALQDKARSFGGDPVVVLLESEKPRELLSEQLLELLRLEGELSELPDVAGVYGPATVLNQTAGAAQNLLAQISGRRDAVRNEARQKAKDDGAGRAEVEAAGEKAVAEFDRRYGALLVQGLPAGLPTLRNSEFVSTVLYTEDGAPRSQWQFVVPDEDTVAVLVRPRAELDQAAAGRLTDSVRSAVDQSNLEVQKATVTGVPVVTSGLTERAQRELPLLGGVALAAVGLVFFLVPWSRSRRARLRPLVAAVAGTAVTVAVFGWFQHPLSLGVVAFLPILLSLGSDFPFYLSQPGRRRRVLVLAVAATAAFGSLALSPLPFVRELGVAVAVGIVVTVGIALGMRAMFGAAAPAPPRPDLGGDVLPRAALWKRVVVLAAVVGVSGIGWIAVPQMDIETRPEELARGLPELQDARYAEEVLGSSGEVSVVLRGENVLAPDAVEWTRQAEEAVVRQHGDEMHPIITMSSLLQFLGDEPSGEQIAAGAKLLPRYLTSAVIRPDREAALMAFGVGLRDVEQQRALLGQVREVLPPPPEGYEVELVGLPVAAARGLELVSDGGVLINLVGVGGAGLVLLAGLRHRSDAGRAILTVLLATGCVLALAWSLSGTLSPLTVAIASLTTATGCEFAVMLASYGREHRSRLWRGVGTAALAGSVGYLVLALSGIAVLREFGLLLAASVVFSYLTALVVLWALPWRSPTPADGPAESRQGVLNRIGVTP</sequence>
<evidence type="ECO:0000256" key="5">
    <source>
        <dbReference type="ARBA" id="ARBA00023136"/>
    </source>
</evidence>
<evidence type="ECO:0000259" key="7">
    <source>
        <dbReference type="Pfam" id="PF03176"/>
    </source>
</evidence>
<evidence type="ECO:0000313" key="8">
    <source>
        <dbReference type="EMBL" id="MBA0126769.1"/>
    </source>
</evidence>
<dbReference type="PANTHER" id="PTHR33406">
    <property type="entry name" value="MEMBRANE PROTEIN MJ1562-RELATED"/>
    <property type="match status" value="1"/>
</dbReference>
<organism evidence="8 9">
    <name type="scientific">Haloechinothrix aidingensis</name>
    <dbReference type="NCBI Taxonomy" id="2752311"/>
    <lineage>
        <taxon>Bacteria</taxon>
        <taxon>Bacillati</taxon>
        <taxon>Actinomycetota</taxon>
        <taxon>Actinomycetes</taxon>
        <taxon>Pseudonocardiales</taxon>
        <taxon>Pseudonocardiaceae</taxon>
        <taxon>Haloechinothrix</taxon>
    </lineage>
</organism>
<evidence type="ECO:0000256" key="2">
    <source>
        <dbReference type="ARBA" id="ARBA00022475"/>
    </source>
</evidence>
<dbReference type="Proteomes" id="UP000582974">
    <property type="component" value="Unassembled WGS sequence"/>
</dbReference>
<name>A0A838ABY5_9PSEU</name>
<dbReference type="Pfam" id="PF03176">
    <property type="entry name" value="MMPL"/>
    <property type="match status" value="1"/>
</dbReference>
<feature type="transmembrane region" description="Helical" evidence="6">
    <location>
        <begin position="615"/>
        <end position="634"/>
    </location>
</feature>
<feature type="transmembrane region" description="Helical" evidence="6">
    <location>
        <begin position="640"/>
        <end position="662"/>
    </location>
</feature>
<keyword evidence="2" id="KW-1003">Cell membrane</keyword>
<feature type="transmembrane region" description="Helical" evidence="6">
    <location>
        <begin position="701"/>
        <end position="721"/>
    </location>
</feature>
<feature type="transmembrane region" description="Helical" evidence="6">
    <location>
        <begin position="277"/>
        <end position="295"/>
    </location>
</feature>
<gene>
    <name evidence="8" type="ORF">H0B56_14560</name>
</gene>
<feature type="transmembrane region" description="Helical" evidence="6">
    <location>
        <begin position="674"/>
        <end position="695"/>
    </location>
</feature>